<evidence type="ECO:0000256" key="1">
    <source>
        <dbReference type="SAM" id="Phobius"/>
    </source>
</evidence>
<dbReference type="AlphaFoldDB" id="A0A0S2HUM0"/>
<dbReference type="Proteomes" id="UP000064893">
    <property type="component" value="Chromosome"/>
</dbReference>
<gene>
    <name evidence="2" type="ORF">L21SP5_00086</name>
</gene>
<protein>
    <recommendedName>
        <fullName evidence="4">DUF304 domain-containing protein</fullName>
    </recommendedName>
</protein>
<dbReference type="RefSeq" id="WP_057951404.1">
    <property type="nucleotide sequence ID" value="NZ_CP013118.1"/>
</dbReference>
<proteinExistence type="predicted"/>
<organism evidence="2 3">
    <name type="scientific">Salinivirga cyanobacteriivorans</name>
    <dbReference type="NCBI Taxonomy" id="1307839"/>
    <lineage>
        <taxon>Bacteria</taxon>
        <taxon>Pseudomonadati</taxon>
        <taxon>Bacteroidota</taxon>
        <taxon>Bacteroidia</taxon>
        <taxon>Bacteroidales</taxon>
        <taxon>Salinivirgaceae</taxon>
        <taxon>Salinivirga</taxon>
    </lineage>
</organism>
<dbReference type="EMBL" id="CP013118">
    <property type="protein sequence ID" value="ALO13768.1"/>
    <property type="molecule type" value="Genomic_DNA"/>
</dbReference>
<dbReference type="STRING" id="1307839.L21SP5_00086"/>
<keyword evidence="1" id="KW-0812">Transmembrane</keyword>
<feature type="transmembrane region" description="Helical" evidence="1">
    <location>
        <begin position="32"/>
        <end position="50"/>
    </location>
</feature>
<evidence type="ECO:0000313" key="3">
    <source>
        <dbReference type="Proteomes" id="UP000064893"/>
    </source>
</evidence>
<dbReference type="OrthoDB" id="9990382at2"/>
<reference evidence="2 3" key="1">
    <citation type="submission" date="2015-11" db="EMBL/GenBank/DDBJ databases">
        <title>Description and complete genome sequence of a novel strain predominating in hypersaline microbial mats and representing a new family of the Bacteriodetes phylum.</title>
        <authorList>
            <person name="Spring S."/>
            <person name="Bunk B."/>
            <person name="Sproer C."/>
            <person name="Klenk H.-P."/>
        </authorList>
    </citation>
    <scope>NUCLEOTIDE SEQUENCE [LARGE SCALE GENOMIC DNA]</scope>
    <source>
        <strain evidence="2 3">L21-Spi-D4</strain>
    </source>
</reference>
<accession>A0A0S2HUM0</accession>
<dbReference type="KEGG" id="blq:L21SP5_00086"/>
<evidence type="ECO:0000313" key="2">
    <source>
        <dbReference type="EMBL" id="ALO13768.1"/>
    </source>
</evidence>
<feature type="transmembrane region" description="Helical" evidence="1">
    <location>
        <begin position="7"/>
        <end position="26"/>
    </location>
</feature>
<keyword evidence="1" id="KW-1133">Transmembrane helix</keyword>
<evidence type="ECO:0008006" key="4">
    <source>
        <dbReference type="Google" id="ProtNLM"/>
    </source>
</evidence>
<keyword evidence="1" id="KW-0472">Membrane</keyword>
<name>A0A0S2HUM0_9BACT</name>
<keyword evidence="3" id="KW-1185">Reference proteome</keyword>
<sequence>MKKIIDSNNDLIIIALVFVFMIYYTAQYDLTIGGYLISVLLFLLFVLRFVPKHYNFEYNKEKIIIRNSWNPFFYKEYFMKEIKAVRFINALYMGGGIHFTFNNGSKKSYSTSVKRKELEKAIEEIQSFIDEAKNPTGTN</sequence>